<dbReference type="InterPro" id="IPR050723">
    <property type="entry name" value="CFA/CMAS"/>
</dbReference>
<dbReference type="Gene3D" id="3.40.50.150">
    <property type="entry name" value="Vaccinia Virus protein VP39"/>
    <property type="match status" value="1"/>
</dbReference>
<evidence type="ECO:0000256" key="5">
    <source>
        <dbReference type="ARBA" id="ARBA00023098"/>
    </source>
</evidence>
<dbReference type="CDD" id="cd02440">
    <property type="entry name" value="AdoMet_MTases"/>
    <property type="match status" value="1"/>
</dbReference>
<evidence type="ECO:0000313" key="8">
    <source>
        <dbReference type="Proteomes" id="UP000228930"/>
    </source>
</evidence>
<dbReference type="Pfam" id="PF02353">
    <property type="entry name" value="CMAS"/>
    <property type="match status" value="1"/>
</dbReference>
<keyword evidence="8" id="KW-1185">Reference proteome</keyword>
<proteinExistence type="inferred from homology"/>
<dbReference type="GO" id="GO:0032259">
    <property type="term" value="P:methylation"/>
    <property type="evidence" value="ECO:0007669"/>
    <property type="project" value="UniProtKB-KW"/>
</dbReference>
<dbReference type="GO" id="GO:0008168">
    <property type="term" value="F:methyltransferase activity"/>
    <property type="evidence" value="ECO:0007669"/>
    <property type="project" value="UniProtKB-KW"/>
</dbReference>
<dbReference type="InterPro" id="IPR029063">
    <property type="entry name" value="SAM-dependent_MTases_sf"/>
</dbReference>
<comment type="similarity">
    <text evidence="1">Belongs to the CFA/CMAS family.</text>
</comment>
<dbReference type="EMBL" id="LFJC01000003">
    <property type="protein sequence ID" value="PIS99823.1"/>
    <property type="molecule type" value="Genomic_DNA"/>
</dbReference>
<evidence type="ECO:0000313" key="7">
    <source>
        <dbReference type="EMBL" id="PIS99823.1"/>
    </source>
</evidence>
<dbReference type="PIRSF" id="PIRSF003085">
    <property type="entry name" value="CMAS"/>
    <property type="match status" value="1"/>
</dbReference>
<sequence length="405" mass="46138">MDLAATHQAVRFDDVPFFARLALRLASQLRRGTVHVRLPDQRMVTLRGQLPGPSATIELNNYRFARSLVIGGDIGMAEAYIRGDWTTPDLAQLLYVFCLNEDLVDSAFAGNMLVRLCRQALHRLRRNTRQGSRHNIHRHYDLGNEFFAAWLDSSMTYSSALFSAGTADLPAAQQHKYEQLAKAIELQPGQSVLEIGCGWGGFAEFAAKTHGANVLALTISKEQHDFARRRIFEAGLAEKVEVRLQDYRDQDGRFDRIASIEMIEAVGEQFWPAYFNQLNQRLKPGGLAGIQAITVRDELFGSYRQRVDFIQRYIFPGGMLPSTNILRALGERFEMPVIRERVFGQDYAKTLSLWRDNFSRAWTDLTSLGFDEAFRRLWEYYLCYCEAGFRAGKIDVGQLVFARRG</sequence>
<dbReference type="GO" id="GO:0008610">
    <property type="term" value="P:lipid biosynthetic process"/>
    <property type="evidence" value="ECO:0007669"/>
    <property type="project" value="InterPro"/>
</dbReference>
<organism evidence="7 8">
    <name type="scientific">Bradyrhizobium nitroreducens</name>
    <dbReference type="NCBI Taxonomy" id="709803"/>
    <lineage>
        <taxon>Bacteria</taxon>
        <taxon>Pseudomonadati</taxon>
        <taxon>Pseudomonadota</taxon>
        <taxon>Alphaproteobacteria</taxon>
        <taxon>Hyphomicrobiales</taxon>
        <taxon>Nitrobacteraceae</taxon>
        <taxon>Bradyrhizobium</taxon>
    </lineage>
</organism>
<dbReference type="SUPFAM" id="SSF53335">
    <property type="entry name" value="S-adenosyl-L-methionine-dependent methyltransferases"/>
    <property type="match status" value="1"/>
</dbReference>
<keyword evidence="5" id="KW-0443">Lipid metabolism</keyword>
<gene>
    <name evidence="7" type="ORF">TSA1_02920</name>
</gene>
<accession>A0A2M6U5G7</accession>
<dbReference type="Proteomes" id="UP000228930">
    <property type="component" value="Unassembled WGS sequence"/>
</dbReference>
<evidence type="ECO:0000256" key="6">
    <source>
        <dbReference type="PIRSR" id="PIRSR003085-1"/>
    </source>
</evidence>
<keyword evidence="4" id="KW-0949">S-adenosyl-L-methionine</keyword>
<protein>
    <submittedName>
        <fullName evidence="7">Cyclopropane-fatty-acyl-phospholipid synthase</fullName>
    </submittedName>
</protein>
<reference evidence="7 8" key="1">
    <citation type="submission" date="2015-06" db="EMBL/GenBank/DDBJ databases">
        <title>Comparative genome analysis of nirS-carrying Bradyrhizobium sp. strains.</title>
        <authorList>
            <person name="Ishii S."/>
            <person name="Jang J."/>
            <person name="Nishizawa T."/>
            <person name="Senoo K."/>
        </authorList>
    </citation>
    <scope>NUCLEOTIDE SEQUENCE [LARGE SCALE GENOMIC DNA]</scope>
    <source>
        <strain evidence="7 8">TSA1</strain>
    </source>
</reference>
<dbReference type="PANTHER" id="PTHR43667">
    <property type="entry name" value="CYCLOPROPANE-FATTY-ACYL-PHOSPHOLIPID SYNTHASE"/>
    <property type="match status" value="1"/>
</dbReference>
<evidence type="ECO:0000256" key="2">
    <source>
        <dbReference type="ARBA" id="ARBA00022603"/>
    </source>
</evidence>
<dbReference type="RefSeq" id="WP_100175046.1">
    <property type="nucleotide sequence ID" value="NZ_LFJC01000003.1"/>
</dbReference>
<dbReference type="InterPro" id="IPR003333">
    <property type="entry name" value="CMAS"/>
</dbReference>
<dbReference type="AlphaFoldDB" id="A0A2M6U5G7"/>
<name>A0A2M6U5G7_9BRAD</name>
<comment type="caution">
    <text evidence="7">The sequence shown here is derived from an EMBL/GenBank/DDBJ whole genome shotgun (WGS) entry which is preliminary data.</text>
</comment>
<evidence type="ECO:0000256" key="1">
    <source>
        <dbReference type="ARBA" id="ARBA00010815"/>
    </source>
</evidence>
<keyword evidence="3" id="KW-0808">Transferase</keyword>
<keyword evidence="2" id="KW-0489">Methyltransferase</keyword>
<evidence type="ECO:0000256" key="4">
    <source>
        <dbReference type="ARBA" id="ARBA00022691"/>
    </source>
</evidence>
<evidence type="ECO:0000256" key="3">
    <source>
        <dbReference type="ARBA" id="ARBA00022679"/>
    </source>
</evidence>
<dbReference type="PANTHER" id="PTHR43667:SF2">
    <property type="entry name" value="FATTY ACID C-METHYL TRANSFERASE"/>
    <property type="match status" value="1"/>
</dbReference>
<feature type="active site" evidence="6">
    <location>
        <position position="385"/>
    </location>
</feature>